<dbReference type="EMBL" id="CAJHUB010000755">
    <property type="protein sequence ID" value="CAD7683277.1"/>
    <property type="molecule type" value="Genomic_DNA"/>
</dbReference>
<gene>
    <name evidence="2" type="ORF">NYPRO_LOCUS16069</name>
</gene>
<sequence>MLEMGLYLKMQTCHAYSWMSSLLCGELPCSNLILLVTLQCLRHKVGEQEAAQLEQTPGAGATQPGPPTLASSLRQRAPSQRGGATLQVLCRHWSSQEGASGPDPVAGWSVGKGLRSWKRPTSCGPSGWVRMRIAPHDPLLPFGKAAADLPYGGTRCLREAGPLLVPSCAWGTTEPDPLRRPDDVLLRPRQQPVSSAPLPLGPGERSLWLPGDWSVPDHGPYWLVVPCRALGWSRPSADLKPYPNPLGGTGTVLSAGCQSHSGLPLRCLLPPLTSASGCPQPEGPFNGSPGGSALERLPLAQAMT</sequence>
<proteinExistence type="predicted"/>
<feature type="region of interest" description="Disordered" evidence="1">
    <location>
        <begin position="53"/>
        <end position="77"/>
    </location>
</feature>
<dbReference type="AlphaFoldDB" id="A0A811Z0L8"/>
<evidence type="ECO:0000313" key="3">
    <source>
        <dbReference type="Proteomes" id="UP000645828"/>
    </source>
</evidence>
<keyword evidence="3" id="KW-1185">Reference proteome</keyword>
<organism evidence="2 3">
    <name type="scientific">Nyctereutes procyonoides</name>
    <name type="common">Raccoon dog</name>
    <name type="synonym">Canis procyonoides</name>
    <dbReference type="NCBI Taxonomy" id="34880"/>
    <lineage>
        <taxon>Eukaryota</taxon>
        <taxon>Metazoa</taxon>
        <taxon>Chordata</taxon>
        <taxon>Craniata</taxon>
        <taxon>Vertebrata</taxon>
        <taxon>Euteleostomi</taxon>
        <taxon>Mammalia</taxon>
        <taxon>Eutheria</taxon>
        <taxon>Laurasiatheria</taxon>
        <taxon>Carnivora</taxon>
        <taxon>Caniformia</taxon>
        <taxon>Canidae</taxon>
        <taxon>Nyctereutes</taxon>
    </lineage>
</organism>
<evidence type="ECO:0000256" key="1">
    <source>
        <dbReference type="SAM" id="MobiDB-lite"/>
    </source>
</evidence>
<feature type="region of interest" description="Disordered" evidence="1">
    <location>
        <begin position="278"/>
        <end position="304"/>
    </location>
</feature>
<comment type="caution">
    <text evidence="2">The sequence shown here is derived from an EMBL/GenBank/DDBJ whole genome shotgun (WGS) entry which is preliminary data.</text>
</comment>
<reference evidence="2" key="1">
    <citation type="submission" date="2020-12" db="EMBL/GenBank/DDBJ databases">
        <authorList>
            <consortium name="Molecular Ecology Group"/>
        </authorList>
    </citation>
    <scope>NUCLEOTIDE SEQUENCE</scope>
    <source>
        <strain evidence="2">TBG_1078</strain>
    </source>
</reference>
<dbReference type="Proteomes" id="UP000645828">
    <property type="component" value="Unassembled WGS sequence"/>
</dbReference>
<name>A0A811Z0L8_NYCPR</name>
<accession>A0A811Z0L8</accession>
<evidence type="ECO:0000313" key="2">
    <source>
        <dbReference type="EMBL" id="CAD7683277.1"/>
    </source>
</evidence>
<protein>
    <submittedName>
        <fullName evidence="2">(raccoon dog) hypothetical protein</fullName>
    </submittedName>
</protein>